<gene>
    <name evidence="2" type="ORF">SAMN04487775_101445</name>
</gene>
<proteinExistence type="predicted"/>
<feature type="transmembrane region" description="Helical" evidence="1">
    <location>
        <begin position="462"/>
        <end position="484"/>
    </location>
</feature>
<feature type="transmembrane region" description="Helical" evidence="1">
    <location>
        <begin position="405"/>
        <end position="425"/>
    </location>
</feature>
<keyword evidence="3" id="KW-1185">Reference proteome</keyword>
<feature type="transmembrane region" description="Helical" evidence="1">
    <location>
        <begin position="12"/>
        <end position="29"/>
    </location>
</feature>
<evidence type="ECO:0000313" key="2">
    <source>
        <dbReference type="EMBL" id="SFI44894.1"/>
    </source>
</evidence>
<organism evidence="2 3">
    <name type="scientific">Treponema bryantii</name>
    <dbReference type="NCBI Taxonomy" id="163"/>
    <lineage>
        <taxon>Bacteria</taxon>
        <taxon>Pseudomonadati</taxon>
        <taxon>Spirochaetota</taxon>
        <taxon>Spirochaetia</taxon>
        <taxon>Spirochaetales</taxon>
        <taxon>Treponemataceae</taxon>
        <taxon>Treponema</taxon>
    </lineage>
</organism>
<keyword evidence="1" id="KW-1133">Transmembrane helix</keyword>
<feature type="transmembrane region" description="Helical" evidence="1">
    <location>
        <begin position="334"/>
        <end position="361"/>
    </location>
</feature>
<dbReference type="AlphaFoldDB" id="A0A1I3IA70"/>
<feature type="transmembrane region" description="Helical" evidence="1">
    <location>
        <begin position="289"/>
        <end position="314"/>
    </location>
</feature>
<sequence>MNILSKFKETAVSVLPVMAIVLFLGLTFVPLDKYLLARFIVGGLLLIIGLTIFLLGVDLGIQPMGERCGAELTKKRSLALLLFVAFVIGFIVTAAEPDIQVFGDQVRGIFPFVNKIAITFVIAAGVGLFIMLGLLRTVLKLSLKWTLFIAYTILFILSFFAPESFFGIAFDSGGATTGPMTVPFIMALGLGVSSVSKDDDNSFGLTGVCSIGPVMAVLIYAIILSLRLRSGDGTAVVSAGSNTAISAASESFAQIAAHVFRESLISIAPLFALFIIFQILLLKMTKRQVIRIIIGFIYAFIGLTIFLIGVNGGFSQAGAELGQKLGSLAVTRGGGWYVLLIITGLLLGAIIVCAEPAVWVLSEQVESVSGGTIKRKVLLIFLSVGTAIAIALSILRAVTGFNLKFIIIPGYIIAMVLMLFCPSLFSGIAFDSGGVASGPLTSTFVLSFTLGAAASGEGGNDSFGVIALVAMMPLLAIQLMGIIYKIKQGGRK</sequence>
<evidence type="ECO:0008006" key="4">
    <source>
        <dbReference type="Google" id="ProtNLM"/>
    </source>
</evidence>
<dbReference type="Proteomes" id="UP000182737">
    <property type="component" value="Unassembled WGS sequence"/>
</dbReference>
<reference evidence="3" key="1">
    <citation type="submission" date="2016-10" db="EMBL/GenBank/DDBJ databases">
        <authorList>
            <person name="Varghese N."/>
            <person name="Submissions S."/>
        </authorList>
    </citation>
    <scope>NUCLEOTIDE SEQUENCE [LARGE SCALE GENOMIC DNA]</scope>
    <source>
        <strain evidence="3">XBD1002</strain>
    </source>
</reference>
<feature type="transmembrane region" description="Helical" evidence="1">
    <location>
        <begin position="176"/>
        <end position="196"/>
    </location>
</feature>
<dbReference type="Pfam" id="PF07556">
    <property type="entry name" value="DUF1538"/>
    <property type="match status" value="2"/>
</dbReference>
<feature type="transmembrane region" description="Helical" evidence="1">
    <location>
        <begin position="437"/>
        <end position="456"/>
    </location>
</feature>
<feature type="transmembrane region" description="Helical" evidence="1">
    <location>
        <begin position="147"/>
        <end position="170"/>
    </location>
</feature>
<feature type="transmembrane region" description="Helical" evidence="1">
    <location>
        <begin position="78"/>
        <end position="96"/>
    </location>
</feature>
<keyword evidence="1" id="KW-0472">Membrane</keyword>
<dbReference type="EMBL" id="FORI01000001">
    <property type="protein sequence ID" value="SFI44894.1"/>
    <property type="molecule type" value="Genomic_DNA"/>
</dbReference>
<protein>
    <recommendedName>
        <fullName evidence="4">DUF1538 domain-containing protein</fullName>
    </recommendedName>
</protein>
<feature type="transmembrane region" description="Helical" evidence="1">
    <location>
        <begin position="377"/>
        <end position="399"/>
    </location>
</feature>
<feature type="transmembrane region" description="Helical" evidence="1">
    <location>
        <begin position="264"/>
        <end position="282"/>
    </location>
</feature>
<feature type="transmembrane region" description="Helical" evidence="1">
    <location>
        <begin position="203"/>
        <end position="223"/>
    </location>
</feature>
<dbReference type="OrthoDB" id="9805989at2"/>
<evidence type="ECO:0000256" key="1">
    <source>
        <dbReference type="SAM" id="Phobius"/>
    </source>
</evidence>
<accession>A0A1I3IA70</accession>
<keyword evidence="1" id="KW-0812">Transmembrane</keyword>
<feature type="transmembrane region" description="Helical" evidence="1">
    <location>
        <begin position="35"/>
        <end position="57"/>
    </location>
</feature>
<dbReference type="InterPro" id="IPR011435">
    <property type="entry name" value="UmpAB"/>
</dbReference>
<feature type="transmembrane region" description="Helical" evidence="1">
    <location>
        <begin position="116"/>
        <end position="135"/>
    </location>
</feature>
<name>A0A1I3IA70_9SPIR</name>
<evidence type="ECO:0000313" key="3">
    <source>
        <dbReference type="Proteomes" id="UP000182737"/>
    </source>
</evidence>
<dbReference type="RefSeq" id="WP_074930047.1">
    <property type="nucleotide sequence ID" value="NZ_FORI01000001.1"/>
</dbReference>